<dbReference type="PANTHER" id="PTHR40763">
    <property type="entry name" value="MEMBRANE PROTEIN-RELATED"/>
    <property type="match status" value="1"/>
</dbReference>
<sequence>MAMDYVLHRLTDNRPRPAASAPRSSLFDVLREDLHTSGPFGHRGRGSAVRASDADREETVAELKRHYAQGRLDTDELTARVESAYGARHLGELAPLTRDLPETPPPTAAAPARPRRARPMVSLWALALTAFLVVAFASVMPAEAWAPLVVLMLSLAPLALFALAPLALVAIPLLLLRSPRVLTRVGTGHGRHSMLSERGRGWVAVRRL</sequence>
<dbReference type="PANTHER" id="PTHR40763:SF4">
    <property type="entry name" value="DUF1707 DOMAIN-CONTAINING PROTEIN"/>
    <property type="match status" value="1"/>
</dbReference>
<protein>
    <recommendedName>
        <fullName evidence="2">DUF1707 domain-containing protein</fullName>
    </recommendedName>
</protein>
<name>A0A6J4S6L2_9ACTN</name>
<keyword evidence="1" id="KW-0472">Membrane</keyword>
<dbReference type="InterPro" id="IPR012551">
    <property type="entry name" value="DUF1707_SHOCT-like"/>
</dbReference>
<keyword evidence="1" id="KW-0812">Transmembrane</keyword>
<evidence type="ECO:0000313" key="3">
    <source>
        <dbReference type="EMBL" id="CAA9486599.1"/>
    </source>
</evidence>
<accession>A0A6J4S6L2</accession>
<evidence type="ECO:0000259" key="2">
    <source>
        <dbReference type="Pfam" id="PF08044"/>
    </source>
</evidence>
<evidence type="ECO:0000256" key="1">
    <source>
        <dbReference type="SAM" id="Phobius"/>
    </source>
</evidence>
<feature type="transmembrane region" description="Helical" evidence="1">
    <location>
        <begin position="148"/>
        <end position="176"/>
    </location>
</feature>
<organism evidence="3">
    <name type="scientific">uncultured Solirubrobacterales bacterium</name>
    <dbReference type="NCBI Taxonomy" id="768556"/>
    <lineage>
        <taxon>Bacteria</taxon>
        <taxon>Bacillati</taxon>
        <taxon>Actinomycetota</taxon>
        <taxon>Thermoleophilia</taxon>
        <taxon>Solirubrobacterales</taxon>
        <taxon>environmental samples</taxon>
    </lineage>
</organism>
<gene>
    <name evidence="3" type="ORF">AVDCRST_MAG17-523</name>
</gene>
<proteinExistence type="predicted"/>
<keyword evidence="1" id="KW-1133">Transmembrane helix</keyword>
<reference evidence="3" key="1">
    <citation type="submission" date="2020-02" db="EMBL/GenBank/DDBJ databases">
        <authorList>
            <person name="Meier V. D."/>
        </authorList>
    </citation>
    <scope>NUCLEOTIDE SEQUENCE</scope>
    <source>
        <strain evidence="3">AVDCRST_MAG17</strain>
    </source>
</reference>
<dbReference type="AlphaFoldDB" id="A0A6J4S6L2"/>
<dbReference type="Pfam" id="PF08044">
    <property type="entry name" value="DUF1707"/>
    <property type="match status" value="1"/>
</dbReference>
<dbReference type="EMBL" id="CADCVV010000038">
    <property type="protein sequence ID" value="CAA9486599.1"/>
    <property type="molecule type" value="Genomic_DNA"/>
</dbReference>
<feature type="transmembrane region" description="Helical" evidence="1">
    <location>
        <begin position="123"/>
        <end position="142"/>
    </location>
</feature>
<feature type="domain" description="DUF1707" evidence="2">
    <location>
        <begin position="49"/>
        <end position="101"/>
    </location>
</feature>